<proteinExistence type="predicted"/>
<protein>
    <submittedName>
        <fullName evidence="1">Uncharacterized protein</fullName>
    </submittedName>
</protein>
<evidence type="ECO:0000313" key="2">
    <source>
        <dbReference type="Proteomes" id="UP001497535"/>
    </source>
</evidence>
<name>A0ACB1ASY2_MELEN</name>
<dbReference type="Proteomes" id="UP001497535">
    <property type="component" value="Unassembled WGS sequence"/>
</dbReference>
<comment type="caution">
    <text evidence="1">The sequence shown here is derived from an EMBL/GenBank/DDBJ whole genome shotgun (WGS) entry which is preliminary data.</text>
</comment>
<keyword evidence="2" id="KW-1185">Reference proteome</keyword>
<organism evidence="1 2">
    <name type="scientific">Meloidogyne enterolobii</name>
    <name type="common">Root-knot nematode worm</name>
    <name type="synonym">Meloidogyne mayaguensis</name>
    <dbReference type="NCBI Taxonomy" id="390850"/>
    <lineage>
        <taxon>Eukaryota</taxon>
        <taxon>Metazoa</taxon>
        <taxon>Ecdysozoa</taxon>
        <taxon>Nematoda</taxon>
        <taxon>Chromadorea</taxon>
        <taxon>Rhabditida</taxon>
        <taxon>Tylenchina</taxon>
        <taxon>Tylenchomorpha</taxon>
        <taxon>Tylenchoidea</taxon>
        <taxon>Meloidogynidae</taxon>
        <taxon>Meloidogyninae</taxon>
        <taxon>Meloidogyne</taxon>
    </lineage>
</organism>
<sequence>MFAPKVDLNSQRCRKSEDPEIGTGSKVGNRNSKIFFGNWSAEGKNVGNRKSELSGIGTGSKIGNPTSGPNAI</sequence>
<gene>
    <name evidence="1" type="ORF">MENTE1834_LOCUS42890</name>
</gene>
<accession>A0ACB1ASY2</accession>
<dbReference type="EMBL" id="CAVMJV010000115">
    <property type="protein sequence ID" value="CAK5103980.1"/>
    <property type="molecule type" value="Genomic_DNA"/>
</dbReference>
<reference evidence="1" key="1">
    <citation type="submission" date="2023-11" db="EMBL/GenBank/DDBJ databases">
        <authorList>
            <person name="Poullet M."/>
        </authorList>
    </citation>
    <scope>NUCLEOTIDE SEQUENCE</scope>
    <source>
        <strain evidence="1">E1834</strain>
    </source>
</reference>
<evidence type="ECO:0000313" key="1">
    <source>
        <dbReference type="EMBL" id="CAK5103980.1"/>
    </source>
</evidence>